<evidence type="ECO:0000256" key="1">
    <source>
        <dbReference type="SAM" id="MobiDB-lite"/>
    </source>
</evidence>
<comment type="caution">
    <text evidence="2">The sequence shown here is derived from an EMBL/GenBank/DDBJ whole genome shotgun (WGS) entry which is preliminary data.</text>
</comment>
<feature type="compositionally biased region" description="Basic and acidic residues" evidence="1">
    <location>
        <begin position="215"/>
        <end position="226"/>
    </location>
</feature>
<dbReference type="OrthoDB" id="5537541at2759"/>
<gene>
    <name evidence="2" type="ORF">LPJ61_002949</name>
</gene>
<dbReference type="EMBL" id="JANBOI010000438">
    <property type="protein sequence ID" value="KAJ1730550.1"/>
    <property type="molecule type" value="Genomic_DNA"/>
</dbReference>
<accession>A0A9W8CZ37</accession>
<dbReference type="Proteomes" id="UP001143981">
    <property type="component" value="Unassembled WGS sequence"/>
</dbReference>
<evidence type="ECO:0000313" key="3">
    <source>
        <dbReference type="Proteomes" id="UP001143981"/>
    </source>
</evidence>
<evidence type="ECO:0000313" key="2">
    <source>
        <dbReference type="EMBL" id="KAJ1730550.1"/>
    </source>
</evidence>
<keyword evidence="3" id="KW-1185">Reference proteome</keyword>
<feature type="region of interest" description="Disordered" evidence="1">
    <location>
        <begin position="193"/>
        <end position="263"/>
    </location>
</feature>
<feature type="region of interest" description="Disordered" evidence="1">
    <location>
        <begin position="114"/>
        <end position="141"/>
    </location>
</feature>
<name>A0A9W8CZ37_9FUNG</name>
<feature type="region of interest" description="Disordered" evidence="1">
    <location>
        <begin position="37"/>
        <end position="56"/>
    </location>
</feature>
<proteinExistence type="predicted"/>
<protein>
    <submittedName>
        <fullName evidence="2">Uncharacterized protein</fullName>
    </submittedName>
</protein>
<sequence>MSQVLTTPWLSGLFKQGIPLDVDHYKLGRRVQMFHFVRHPPPGEKSDSGAARGGKEPYPVTCEISDKHNFIRAAITKRSLRGFENAREQPIETMGGMVVNIDAFRLMLYDGEAAEPPDSGDRRKSKKHPGKSPISTCPKRIRDAGKPQFWIVITKFSYLGAEGNAIFDEPRYILTEPCVRERMAELLAERQGGAAAGIRGPPADNESANMQAETTSDKPEKRKAAEDAPPPLASSGDRPVATPKRQRPAVESSSPPFSSPVAPMLLACPLYGSQGT</sequence>
<dbReference type="AlphaFoldDB" id="A0A9W8CZ37"/>
<feature type="non-terminal residue" evidence="2">
    <location>
        <position position="276"/>
    </location>
</feature>
<feature type="compositionally biased region" description="Low complexity" evidence="1">
    <location>
        <begin position="249"/>
        <end position="263"/>
    </location>
</feature>
<organism evidence="2 3">
    <name type="scientific">Coemansia biformis</name>
    <dbReference type="NCBI Taxonomy" id="1286918"/>
    <lineage>
        <taxon>Eukaryota</taxon>
        <taxon>Fungi</taxon>
        <taxon>Fungi incertae sedis</taxon>
        <taxon>Zoopagomycota</taxon>
        <taxon>Kickxellomycotina</taxon>
        <taxon>Kickxellomycetes</taxon>
        <taxon>Kickxellales</taxon>
        <taxon>Kickxellaceae</taxon>
        <taxon>Coemansia</taxon>
    </lineage>
</organism>
<feature type="compositionally biased region" description="Low complexity" evidence="1">
    <location>
        <begin position="193"/>
        <end position="203"/>
    </location>
</feature>
<reference evidence="2" key="1">
    <citation type="submission" date="2022-07" db="EMBL/GenBank/DDBJ databases">
        <title>Phylogenomic reconstructions and comparative analyses of Kickxellomycotina fungi.</title>
        <authorList>
            <person name="Reynolds N.K."/>
            <person name="Stajich J.E."/>
            <person name="Barry K."/>
            <person name="Grigoriev I.V."/>
            <person name="Crous P."/>
            <person name="Smith M.E."/>
        </authorList>
    </citation>
    <scope>NUCLEOTIDE SEQUENCE</scope>
    <source>
        <strain evidence="2">BCRC 34381</strain>
    </source>
</reference>